<dbReference type="InterPro" id="IPR011089">
    <property type="entry name" value="GmrSD_C"/>
</dbReference>
<name>A0A5B8SR10_9GAMM</name>
<evidence type="ECO:0000313" key="3">
    <source>
        <dbReference type="EMBL" id="QEA38674.1"/>
    </source>
</evidence>
<evidence type="ECO:0000259" key="1">
    <source>
        <dbReference type="Pfam" id="PF03235"/>
    </source>
</evidence>
<dbReference type="PANTHER" id="PTHR35149">
    <property type="entry name" value="SLL5132 PROTEIN"/>
    <property type="match status" value="1"/>
</dbReference>
<dbReference type="InterPro" id="IPR004919">
    <property type="entry name" value="GmrSD_N"/>
</dbReference>
<dbReference type="OrthoDB" id="9798761at2"/>
<organism evidence="3 4">
    <name type="scientific">Pistricoccus aurantiacus</name>
    <dbReference type="NCBI Taxonomy" id="1883414"/>
    <lineage>
        <taxon>Bacteria</taxon>
        <taxon>Pseudomonadati</taxon>
        <taxon>Pseudomonadota</taxon>
        <taxon>Gammaproteobacteria</taxon>
        <taxon>Oceanospirillales</taxon>
        <taxon>Halomonadaceae</taxon>
        <taxon>Pistricoccus</taxon>
    </lineage>
</organism>
<dbReference type="Pfam" id="PF07510">
    <property type="entry name" value="GmrSD_C"/>
    <property type="match status" value="1"/>
</dbReference>
<dbReference type="Pfam" id="PF03235">
    <property type="entry name" value="GmrSD_N"/>
    <property type="match status" value="1"/>
</dbReference>
<sequence>MNSITGQDKKVHEIFSKENKFNIPEYQRPYSWGVDQCDELLGDLIGFQKEEESDDYFLGSIVVAKSYDDNFTFDVVDGQQRLTTLTILLSAISHCLRGEKGEGAFEKYVAPSDVSLNIPPQPKLYLRKNDRDFFKKFIQDPGGIEELKSVKESSLKDSQLNIYNNAMFFLARLGGMDSKEVLEFGRFVVARCVVVFVTTQGIETAYRIFSVMNDRGLDLQACDLLKAEIISKIENSEERTDYNEIWEEMEERLGRDSFNSLFPYVRMIKAKSKARKSTVEEFRREIVKGCDPKSVVNDTLLPYSEALTLINHQCYQDGGSEEEKKINQLLTWLGRLNNSDWVPVAMELVRIFGNDPKILLSHLEKLERLAAAILIRGSYVNSRIKRYSRVLTAIEAREDLLQAGSALDIAEETQLEVLKYLNGNVYWYAGPIKSYVMLRLDSFLSGEGVDYEHSVTTIEHVLPQNPKKESVWNQDWSEDERVKWTHRLGNLVLLSRNKNPQASNHDFKKKKEVYFKTDKGVSPYACTTQVLNHETWTPKEVEERQRDVLKVLANNWSLKGIELVEI</sequence>
<dbReference type="Proteomes" id="UP000321272">
    <property type="component" value="Chromosome"/>
</dbReference>
<dbReference type="KEGG" id="paur:FGL86_06020"/>
<reference evidence="3 4" key="1">
    <citation type="submission" date="2019-06" db="EMBL/GenBank/DDBJ databases">
        <title>Genome analyses of bacteria isolated from kimchi.</title>
        <authorList>
            <person name="Lee S."/>
            <person name="Ahn S."/>
            <person name="Roh S."/>
        </authorList>
    </citation>
    <scope>NUCLEOTIDE SEQUENCE [LARGE SCALE GENOMIC DNA]</scope>
    <source>
        <strain evidence="3 4">CBA4606</strain>
    </source>
</reference>
<feature type="domain" description="GmrSD restriction endonucleases N-terminal" evidence="1">
    <location>
        <begin position="11"/>
        <end position="229"/>
    </location>
</feature>
<protein>
    <submittedName>
        <fullName evidence="3">DUF262 domain-containing protein</fullName>
    </submittedName>
</protein>
<gene>
    <name evidence="3" type="ORF">FGL86_06020</name>
</gene>
<proteinExistence type="predicted"/>
<keyword evidence="4" id="KW-1185">Reference proteome</keyword>
<evidence type="ECO:0000259" key="2">
    <source>
        <dbReference type="Pfam" id="PF07510"/>
    </source>
</evidence>
<dbReference type="PANTHER" id="PTHR35149:SF2">
    <property type="entry name" value="DUF262 DOMAIN-CONTAINING PROTEIN"/>
    <property type="match status" value="1"/>
</dbReference>
<dbReference type="AlphaFoldDB" id="A0A5B8SR10"/>
<feature type="domain" description="GmrSD restriction endonucleases C-terminal" evidence="2">
    <location>
        <begin position="424"/>
        <end position="550"/>
    </location>
</feature>
<dbReference type="EMBL" id="CP042382">
    <property type="protein sequence ID" value="QEA38674.1"/>
    <property type="molecule type" value="Genomic_DNA"/>
</dbReference>
<accession>A0A5B8SR10</accession>
<dbReference type="RefSeq" id="WP_147183736.1">
    <property type="nucleotide sequence ID" value="NZ_CP042382.1"/>
</dbReference>
<evidence type="ECO:0000313" key="4">
    <source>
        <dbReference type="Proteomes" id="UP000321272"/>
    </source>
</evidence>